<dbReference type="WBParaSite" id="nRc.2.0.1.t04934-RA">
    <property type="protein sequence ID" value="nRc.2.0.1.t04934-RA"/>
    <property type="gene ID" value="nRc.2.0.1.g04934"/>
</dbReference>
<proteinExistence type="predicted"/>
<accession>A0A915HT52</accession>
<evidence type="ECO:0000313" key="1">
    <source>
        <dbReference type="Proteomes" id="UP000887565"/>
    </source>
</evidence>
<sequence>MRNFLDNTLSQEIFGKKERKFLELYWEHAPSGIPVLIITNHHQYYSSCEGPEAQATMLAGLKLKEDRSRDP</sequence>
<keyword evidence="1" id="KW-1185">Reference proteome</keyword>
<protein>
    <submittedName>
        <fullName evidence="2">Uncharacterized protein</fullName>
    </submittedName>
</protein>
<dbReference type="AlphaFoldDB" id="A0A915HT52"/>
<organism evidence="1 2">
    <name type="scientific">Romanomermis culicivorax</name>
    <name type="common">Nematode worm</name>
    <dbReference type="NCBI Taxonomy" id="13658"/>
    <lineage>
        <taxon>Eukaryota</taxon>
        <taxon>Metazoa</taxon>
        <taxon>Ecdysozoa</taxon>
        <taxon>Nematoda</taxon>
        <taxon>Enoplea</taxon>
        <taxon>Dorylaimia</taxon>
        <taxon>Mermithida</taxon>
        <taxon>Mermithoidea</taxon>
        <taxon>Mermithidae</taxon>
        <taxon>Romanomermis</taxon>
    </lineage>
</organism>
<reference evidence="2" key="1">
    <citation type="submission" date="2022-11" db="UniProtKB">
        <authorList>
            <consortium name="WormBaseParasite"/>
        </authorList>
    </citation>
    <scope>IDENTIFICATION</scope>
</reference>
<dbReference type="Proteomes" id="UP000887565">
    <property type="component" value="Unplaced"/>
</dbReference>
<evidence type="ECO:0000313" key="2">
    <source>
        <dbReference type="WBParaSite" id="nRc.2.0.1.t04934-RA"/>
    </source>
</evidence>
<name>A0A915HT52_ROMCU</name>